<gene>
    <name evidence="3" type="ORF">CD32_13875</name>
</gene>
<dbReference type="EMBL" id="JPVP01000057">
    <property type="protein sequence ID" value="KGR83787.1"/>
    <property type="molecule type" value="Genomic_DNA"/>
</dbReference>
<evidence type="ECO:0000256" key="1">
    <source>
        <dbReference type="ARBA" id="ARBA00008007"/>
    </source>
</evidence>
<dbReference type="InterPro" id="IPR000836">
    <property type="entry name" value="PRTase_dom"/>
</dbReference>
<comment type="similarity">
    <text evidence="1">Belongs to the ComF/GntX family.</text>
</comment>
<dbReference type="CDD" id="cd06223">
    <property type="entry name" value="PRTases_typeI"/>
    <property type="match status" value="1"/>
</dbReference>
<dbReference type="InterPro" id="IPR051910">
    <property type="entry name" value="ComF/GntX_DNA_util-trans"/>
</dbReference>
<dbReference type="OrthoDB" id="9779910at2"/>
<comment type="caution">
    <text evidence="3">The sequence shown here is derived from an EMBL/GenBank/DDBJ whole genome shotgun (WGS) entry which is preliminary data.</text>
</comment>
<proteinExistence type="inferred from homology"/>
<dbReference type="Gene3D" id="3.40.50.2020">
    <property type="match status" value="1"/>
</dbReference>
<dbReference type="AlphaFoldDB" id="A0A0A3J9W3"/>
<dbReference type="PANTHER" id="PTHR47505">
    <property type="entry name" value="DNA UTILIZATION PROTEIN YHGH"/>
    <property type="match status" value="1"/>
</dbReference>
<evidence type="ECO:0000313" key="4">
    <source>
        <dbReference type="Proteomes" id="UP000030437"/>
    </source>
</evidence>
<keyword evidence="4" id="KW-1185">Reference proteome</keyword>
<dbReference type="eggNOG" id="COG1040">
    <property type="taxonomic scope" value="Bacteria"/>
</dbReference>
<evidence type="ECO:0000313" key="3">
    <source>
        <dbReference type="EMBL" id="KGR83787.1"/>
    </source>
</evidence>
<dbReference type="RefSeq" id="WP_036155629.1">
    <property type="nucleotide sequence ID" value="NZ_AVCX01000004.1"/>
</dbReference>
<feature type="domain" description="Phosphoribosyltransferase" evidence="2">
    <location>
        <begin position="129"/>
        <end position="196"/>
    </location>
</feature>
<dbReference type="Pfam" id="PF00156">
    <property type="entry name" value="Pribosyltran"/>
    <property type="match status" value="1"/>
</dbReference>
<reference evidence="3 4" key="1">
    <citation type="submission" date="2014-02" db="EMBL/GenBank/DDBJ databases">
        <title>Draft genome sequence of Lysinibacillus odysseyi NBRC 100172.</title>
        <authorList>
            <person name="Zhang F."/>
            <person name="Wang G."/>
            <person name="Zhang L."/>
        </authorList>
    </citation>
    <scope>NUCLEOTIDE SEQUENCE [LARGE SCALE GENOMIC DNA]</scope>
    <source>
        <strain evidence="3 4">NBRC 100172</strain>
    </source>
</reference>
<dbReference type="InterPro" id="IPR029057">
    <property type="entry name" value="PRTase-like"/>
</dbReference>
<accession>A0A0A3J9W3</accession>
<evidence type="ECO:0000259" key="2">
    <source>
        <dbReference type="Pfam" id="PF00156"/>
    </source>
</evidence>
<dbReference type="STRING" id="1220589.CD32_13875"/>
<dbReference type="SUPFAM" id="SSF53271">
    <property type="entry name" value="PRTase-like"/>
    <property type="match status" value="1"/>
</dbReference>
<dbReference type="PANTHER" id="PTHR47505:SF1">
    <property type="entry name" value="DNA UTILIZATION PROTEIN YHGH"/>
    <property type="match status" value="1"/>
</dbReference>
<organism evidence="3 4">
    <name type="scientific">Lysinibacillus odysseyi 34hs-1 = NBRC 100172</name>
    <dbReference type="NCBI Taxonomy" id="1220589"/>
    <lineage>
        <taxon>Bacteria</taxon>
        <taxon>Bacillati</taxon>
        <taxon>Bacillota</taxon>
        <taxon>Bacilli</taxon>
        <taxon>Bacillales</taxon>
        <taxon>Bacillaceae</taxon>
        <taxon>Lysinibacillus</taxon>
    </lineage>
</organism>
<sequence length="197" mass="22742">MLKEVHNCLLCQKPLQTQVSWLTFFERFPPIICADCEGKFELSADTDPDHRSLYQYNEPMKDFLHRYKFLYDVVLAKVFQRKLHDLLKNEKRIIVAVPMHPEKLLERTFSPVEELLNAAKISYTPLLEKTTTDTQSKKTREERLNTPQLFRTAGEVKAAHYVVFDDIYTTGTTIEHAKRALLEAGAKSVASVTLIRG</sequence>
<dbReference type="Proteomes" id="UP000030437">
    <property type="component" value="Unassembled WGS sequence"/>
</dbReference>
<name>A0A0A3J9W3_9BACI</name>
<protein>
    <submittedName>
        <fullName evidence="3">Competence protein ComFC</fullName>
    </submittedName>
</protein>